<protein>
    <submittedName>
        <fullName evidence="3">PGF-CTERM sorting domain-containing protein</fullName>
    </submittedName>
</protein>
<dbReference type="InterPro" id="IPR055913">
    <property type="entry name" value="DUF7490"/>
</dbReference>
<accession>A0ABD5WGL8</accession>
<dbReference type="GO" id="GO:0005886">
    <property type="term" value="C:plasma membrane"/>
    <property type="evidence" value="ECO:0007669"/>
    <property type="project" value="UniProtKB-SubCell"/>
</dbReference>
<proteinExistence type="predicted"/>
<reference evidence="3 4" key="1">
    <citation type="journal article" date="2019" name="Int. J. Syst. Evol. Microbiol.">
        <title>The Global Catalogue of Microorganisms (GCM) 10K type strain sequencing project: providing services to taxonomists for standard genome sequencing and annotation.</title>
        <authorList>
            <consortium name="The Broad Institute Genomics Platform"/>
            <consortium name="The Broad Institute Genome Sequencing Center for Infectious Disease"/>
            <person name="Wu L."/>
            <person name="Ma J."/>
        </authorList>
    </citation>
    <scope>NUCLEOTIDE SEQUENCE [LARGE SCALE GENOMIC DNA]</scope>
    <source>
        <strain evidence="3 4">DT72</strain>
    </source>
</reference>
<keyword evidence="1" id="KW-0732">Signal</keyword>
<dbReference type="AlphaFoldDB" id="A0ABD5WGL8"/>
<organism evidence="3 4">
    <name type="scientific">Halorussus caseinilyticus</name>
    <dbReference type="NCBI Taxonomy" id="3034025"/>
    <lineage>
        <taxon>Archaea</taxon>
        <taxon>Methanobacteriati</taxon>
        <taxon>Methanobacteriota</taxon>
        <taxon>Stenosarchaea group</taxon>
        <taxon>Halobacteria</taxon>
        <taxon>Halobacteriales</taxon>
        <taxon>Haladaptataceae</taxon>
        <taxon>Halorussus</taxon>
    </lineage>
</organism>
<keyword evidence="4" id="KW-1185">Reference proteome</keyword>
<dbReference type="Proteomes" id="UP001596407">
    <property type="component" value="Unassembled WGS sequence"/>
</dbReference>
<dbReference type="RefSeq" id="WP_276279242.1">
    <property type="nucleotide sequence ID" value="NZ_CP119809.1"/>
</dbReference>
<evidence type="ECO:0000313" key="3">
    <source>
        <dbReference type="EMBL" id="MFC7079676.1"/>
    </source>
</evidence>
<dbReference type="NCBIfam" id="TIGR04126">
    <property type="entry name" value="PGF_CTERM"/>
    <property type="match status" value="1"/>
</dbReference>
<sequence length="342" mass="36220">MNRETILAGAIALVVAVSVLAVAVVPGAIADADTERDPVRPGHLDIQEVSIAPGPVSGGTATLQVDTRLAHSRGRSENVSVLVRAVHLESGLVETTKQTPVSTISGEREVSVLQNVSVERSGGYRVETIVYRDDERIAEGSKEVRGVGTLTPEYARTSVRFHWQGGDGLPPIEYTVADAADNRTTLDVSTFLTNEGDAASKELRVVFTARQADSNIVADRASVEVGTVRPGRTATPSVELAVPDGYNYYLDAVLWKDGVIVGTARSVANLNPTETVEANETVREVGLEVGDFDGDRQDEKRRDYEETVTESAAADGGVPGFGVGAATAALVGALLLARRRNS</sequence>
<dbReference type="Pfam" id="PF24318">
    <property type="entry name" value="DUF7490"/>
    <property type="match status" value="2"/>
</dbReference>
<evidence type="ECO:0000313" key="4">
    <source>
        <dbReference type="Proteomes" id="UP001596407"/>
    </source>
</evidence>
<dbReference type="InterPro" id="IPR026371">
    <property type="entry name" value="PGF_CTERM"/>
</dbReference>
<name>A0ABD5WGL8_9EURY</name>
<gene>
    <name evidence="3" type="ORF">ACFQJ6_05500</name>
</gene>
<evidence type="ECO:0000256" key="1">
    <source>
        <dbReference type="ARBA" id="ARBA00022729"/>
    </source>
</evidence>
<dbReference type="GeneID" id="79303805"/>
<evidence type="ECO:0000259" key="2">
    <source>
        <dbReference type="Pfam" id="PF24318"/>
    </source>
</evidence>
<comment type="caution">
    <text evidence="3">The sequence shown here is derived from an EMBL/GenBank/DDBJ whole genome shotgun (WGS) entry which is preliminary data.</text>
</comment>
<dbReference type="GO" id="GO:0030115">
    <property type="term" value="C:S-layer"/>
    <property type="evidence" value="ECO:0007669"/>
    <property type="project" value="UniProtKB-SubCell"/>
</dbReference>
<feature type="domain" description="DUF7490" evidence="2">
    <location>
        <begin position="169"/>
        <end position="271"/>
    </location>
</feature>
<dbReference type="EMBL" id="JBHSZH010000005">
    <property type="protein sequence ID" value="MFC7079676.1"/>
    <property type="molecule type" value="Genomic_DNA"/>
</dbReference>
<feature type="domain" description="DUF7490" evidence="2">
    <location>
        <begin position="43"/>
        <end position="147"/>
    </location>
</feature>